<dbReference type="NCBIfam" id="NF003556">
    <property type="entry name" value="PRK05222.1"/>
    <property type="match status" value="1"/>
</dbReference>
<dbReference type="PIRSF" id="PIRSF000382">
    <property type="entry name" value="MeTrfase_B12_ind"/>
    <property type="match status" value="1"/>
</dbReference>
<keyword evidence="7 10" id="KW-0479">Metal-binding</keyword>
<feature type="binding site" evidence="10">
    <location>
        <position position="125"/>
    </location>
    <ligand>
        <name>5-methyltetrahydropteroyltri-L-glutamate</name>
        <dbReference type="ChEBI" id="CHEBI:58207"/>
    </ligand>
</feature>
<evidence type="ECO:0000256" key="7">
    <source>
        <dbReference type="ARBA" id="ARBA00022723"/>
    </source>
</evidence>
<dbReference type="Pfam" id="PF01717">
    <property type="entry name" value="Meth_synt_2"/>
    <property type="match status" value="1"/>
</dbReference>
<feature type="binding site" evidence="10">
    <location>
        <begin position="16"/>
        <end position="19"/>
    </location>
    <ligand>
        <name>5-methyltetrahydropteroyltri-L-glutamate</name>
        <dbReference type="ChEBI" id="CHEBI:58207"/>
    </ligand>
</feature>
<feature type="binding site" evidence="10">
    <location>
        <position position="654"/>
    </location>
    <ligand>
        <name>Zn(2+)</name>
        <dbReference type="ChEBI" id="CHEBI:29105"/>
        <note>catalytic</note>
    </ligand>
</feature>
<evidence type="ECO:0000256" key="3">
    <source>
        <dbReference type="ARBA" id="ARBA00009553"/>
    </source>
</evidence>
<dbReference type="HAMAP" id="MF_00172">
    <property type="entry name" value="Meth_synth"/>
    <property type="match status" value="1"/>
</dbReference>
<evidence type="ECO:0000256" key="5">
    <source>
        <dbReference type="ARBA" id="ARBA00022605"/>
    </source>
</evidence>
<comment type="function">
    <text evidence="1 10">Catalyzes the transfer of a methyl group from 5-methyltetrahydrofolate to homocysteine resulting in methionine formation.</text>
</comment>
<dbReference type="Pfam" id="PF08267">
    <property type="entry name" value="Meth_synt_1"/>
    <property type="match status" value="1"/>
</dbReference>
<accession>A0ABX1F1D6</accession>
<comment type="catalytic activity">
    <reaction evidence="10">
        <text>5-methyltetrahydropteroyltri-L-glutamate + L-homocysteine = tetrahydropteroyltri-L-glutamate + L-methionine</text>
        <dbReference type="Rhea" id="RHEA:21196"/>
        <dbReference type="ChEBI" id="CHEBI:57844"/>
        <dbReference type="ChEBI" id="CHEBI:58140"/>
        <dbReference type="ChEBI" id="CHEBI:58199"/>
        <dbReference type="ChEBI" id="CHEBI:58207"/>
        <dbReference type="EC" id="2.1.1.14"/>
    </reaction>
</comment>
<evidence type="ECO:0000259" key="11">
    <source>
        <dbReference type="Pfam" id="PF01717"/>
    </source>
</evidence>
<keyword evidence="4 10" id="KW-0489">Methyltransferase</keyword>
<feature type="domain" description="Cobalamin-independent methionine synthase MetE C-terminal/archaeal" evidence="11">
    <location>
        <begin position="437"/>
        <end position="759"/>
    </location>
</feature>
<comment type="caution">
    <text evidence="13">The sequence shown here is derived from an EMBL/GenBank/DDBJ whole genome shotgun (WGS) entry which is preliminary data.</text>
</comment>
<reference evidence="13 14" key="1">
    <citation type="submission" date="2020-03" db="EMBL/GenBank/DDBJ databases">
        <title>Roseomonas selenitidurans sp. nov. isolated from soil.</title>
        <authorList>
            <person name="Liu H."/>
        </authorList>
    </citation>
    <scope>NUCLEOTIDE SEQUENCE [LARGE SCALE GENOMIC DNA]</scope>
    <source>
        <strain evidence="13 14">JCM 15073</strain>
    </source>
</reference>
<dbReference type="GO" id="GO:0032259">
    <property type="term" value="P:methylation"/>
    <property type="evidence" value="ECO:0007669"/>
    <property type="project" value="UniProtKB-KW"/>
</dbReference>
<dbReference type="SUPFAM" id="SSF51726">
    <property type="entry name" value="UROD/MetE-like"/>
    <property type="match status" value="2"/>
</dbReference>
<dbReference type="RefSeq" id="WP_168050648.1">
    <property type="nucleotide sequence ID" value="NZ_JAATJR010000004.1"/>
</dbReference>
<organism evidence="13 14">
    <name type="scientific">Falsiroseomonas frigidaquae</name>
    <dbReference type="NCBI Taxonomy" id="487318"/>
    <lineage>
        <taxon>Bacteria</taxon>
        <taxon>Pseudomonadati</taxon>
        <taxon>Pseudomonadota</taxon>
        <taxon>Alphaproteobacteria</taxon>
        <taxon>Acetobacterales</taxon>
        <taxon>Roseomonadaceae</taxon>
        <taxon>Falsiroseomonas</taxon>
    </lineage>
</organism>
<feature type="binding site" evidence="10">
    <location>
        <position position="572"/>
    </location>
    <ligand>
        <name>5-methyltetrahydropteroyltri-L-glutamate</name>
        <dbReference type="ChEBI" id="CHEBI:58207"/>
    </ligand>
</feature>
<proteinExistence type="inferred from homology"/>
<feature type="binding site" evidence="10">
    <location>
        <position position="737"/>
    </location>
    <ligand>
        <name>Zn(2+)</name>
        <dbReference type="ChEBI" id="CHEBI:29105"/>
        <note>catalytic</note>
    </ligand>
</feature>
<sequence>MTIAANLGYPRIGPRRELKTALESFWSGKSTEAELLATAEALRAGSRALQQGSGINHVPSTDFTLYDHVLDTACALGVVPDGYGWSGEGPVSLATYFALARGARGTEAEQEAGIRPGATALEMTKWFDTNYHYLVPRLTPETRFQLTRNRWADAVREGLALGTRTRPVLLGPVSFLLLSKAEDVRPLDLLPALLPVYAEVLRGIAEAGATWVQIDEPCLVTDLPPGAEAAYATAYHALAEAAPGLDILLATYFGALRENLPFTAALPVAGLHLDLVRAPDQLADALAAWPADRWLSLGLVDGRNVWRTDLRQALGLAQHAAAGGRGKRLMVAPSCSLLHVPHSLKLETALDPALARRLAFANEKLAEVVALARGLDEGEAAIAPLLKASDAARAEAQRQDPAVAARLGALTPEMAQRRSPYAQRAEAQHARFNLPKLPVTSIGSWPQTAEVRALRARLARGEMTQDAHDAAMEALTAEAVRWQEEIGVDVPVHGEFERNDMVKYFGEQLAGYAFTKHGWVQSYGSRCVAPPIIWGDVSRPHPMTVRWSAFAQSLTKRPMKGMLTGPVTMLNWSFVRDDLPRDVVCRQIALAIRDEVADLEAAGIGMIQIDEPAFREGLPLRESDRAEYLRWAVECFRLSASVVGDATQIHTHMCYSEFNDIIAEIAAMDADVISIETARSDMELLAAFEGFAYPNEIGPGVWDIHSPRVPDAAEMVALLRRAAQRVPAGRLWANPDCGCKTRGWAEVRPAMANLVAAARTLRAELV</sequence>
<feature type="binding site" evidence="10">
    <location>
        <position position="610"/>
    </location>
    <ligand>
        <name>L-homocysteine</name>
        <dbReference type="ChEBI" id="CHEBI:58199"/>
    </ligand>
</feature>
<comment type="pathway">
    <text evidence="2 10">Amino-acid biosynthesis; L-methionine biosynthesis via de novo pathway; L-methionine from L-homocysteine (MetE route): step 1/1.</text>
</comment>
<evidence type="ECO:0000259" key="12">
    <source>
        <dbReference type="Pfam" id="PF08267"/>
    </source>
</evidence>
<dbReference type="CDD" id="cd03311">
    <property type="entry name" value="CIMS_C_terminal_like"/>
    <property type="match status" value="1"/>
</dbReference>
<dbReference type="InterPro" id="IPR006276">
    <property type="entry name" value="Cobalamin-indep_Met_synthase"/>
</dbReference>
<keyword evidence="8 10" id="KW-0862">Zinc</keyword>
<feature type="binding site" evidence="10">
    <location>
        <begin position="442"/>
        <end position="444"/>
    </location>
    <ligand>
        <name>L-homocysteine</name>
        <dbReference type="ChEBI" id="CHEBI:58199"/>
    </ligand>
</feature>
<dbReference type="Gene3D" id="3.20.20.210">
    <property type="match status" value="2"/>
</dbReference>
<comment type="cofactor">
    <cofactor evidence="10">
        <name>Zn(2+)</name>
        <dbReference type="ChEBI" id="CHEBI:29105"/>
    </cofactor>
    <text evidence="10">Binds 1 zinc ion per subunit.</text>
</comment>
<dbReference type="PANTHER" id="PTHR30519">
    <property type="entry name" value="5-METHYLTETRAHYDROPTEROYLTRIGLUTAMATE--HOMOCYSTEINE METHYLTRANSFERASE"/>
    <property type="match status" value="1"/>
</dbReference>
<dbReference type="EC" id="2.1.1.14" evidence="10"/>
<evidence type="ECO:0000256" key="6">
    <source>
        <dbReference type="ARBA" id="ARBA00022679"/>
    </source>
</evidence>
<dbReference type="InterPro" id="IPR002629">
    <property type="entry name" value="Met_Synth_C/arc"/>
</dbReference>
<gene>
    <name evidence="10 13" type="primary">metE</name>
    <name evidence="13" type="ORF">HB662_15235</name>
</gene>
<feature type="active site" description="Proton donor" evidence="10">
    <location>
        <position position="705"/>
    </location>
</feature>
<keyword evidence="10" id="KW-0677">Repeat</keyword>
<feature type="binding site" evidence="10">
    <location>
        <position position="652"/>
    </location>
    <ligand>
        <name>Zn(2+)</name>
        <dbReference type="ChEBI" id="CHEBI:29105"/>
        <note>catalytic</note>
    </ligand>
</feature>
<evidence type="ECO:0000256" key="9">
    <source>
        <dbReference type="ARBA" id="ARBA00023167"/>
    </source>
</evidence>
<keyword evidence="9 10" id="KW-0486">Methionine biosynthesis</keyword>
<feature type="binding site" evidence="10">
    <location>
        <begin position="526"/>
        <end position="527"/>
    </location>
    <ligand>
        <name>5-methyltetrahydropteroyltri-L-glutamate</name>
        <dbReference type="ChEBI" id="CHEBI:58207"/>
    </ligand>
</feature>
<protein>
    <recommendedName>
        <fullName evidence="10">5-methyltetrahydropteroyltriglutamate--homocysteine methyltransferase</fullName>
        <ecNumber evidence="10">2.1.1.14</ecNumber>
    </recommendedName>
    <alternativeName>
        <fullName evidence="10">Cobalamin-independent methionine synthase</fullName>
    </alternativeName>
    <alternativeName>
        <fullName evidence="10">Methionine synthase, vitamin-B12 independent isozyme</fullName>
    </alternativeName>
</protein>
<feature type="binding site" evidence="10">
    <location>
        <position position="610"/>
    </location>
    <ligand>
        <name>L-methionine</name>
        <dbReference type="ChEBI" id="CHEBI:57844"/>
    </ligand>
</feature>
<feature type="binding site" evidence="10">
    <location>
        <position position="495"/>
    </location>
    <ligand>
        <name>L-methionine</name>
        <dbReference type="ChEBI" id="CHEBI:57844"/>
    </ligand>
</feature>
<dbReference type="NCBIfam" id="TIGR01371">
    <property type="entry name" value="met_syn_B12ind"/>
    <property type="match status" value="1"/>
</dbReference>
<evidence type="ECO:0000256" key="4">
    <source>
        <dbReference type="ARBA" id="ARBA00022603"/>
    </source>
</evidence>
<feature type="binding site" evidence="10">
    <location>
        <position position="616"/>
    </location>
    <ligand>
        <name>5-methyltetrahydropteroyltri-L-glutamate</name>
        <dbReference type="ChEBI" id="CHEBI:58207"/>
    </ligand>
</feature>
<keyword evidence="14" id="KW-1185">Reference proteome</keyword>
<feature type="binding site" evidence="10">
    <location>
        <position position="495"/>
    </location>
    <ligand>
        <name>L-homocysteine</name>
        <dbReference type="ChEBI" id="CHEBI:58199"/>
    </ligand>
</feature>
<evidence type="ECO:0000256" key="1">
    <source>
        <dbReference type="ARBA" id="ARBA00002777"/>
    </source>
</evidence>
<evidence type="ECO:0000256" key="8">
    <source>
        <dbReference type="ARBA" id="ARBA00022833"/>
    </source>
</evidence>
<keyword evidence="6 10" id="KW-0808">Transferase</keyword>
<dbReference type="GO" id="GO:0003871">
    <property type="term" value="F:5-methyltetrahydropteroyltriglutamate-homocysteine S-methyltransferase activity"/>
    <property type="evidence" value="ECO:0007669"/>
    <property type="project" value="UniProtKB-EC"/>
</dbReference>
<dbReference type="Proteomes" id="UP000765160">
    <property type="component" value="Unassembled WGS sequence"/>
</dbReference>
<evidence type="ECO:0000313" key="14">
    <source>
        <dbReference type="Proteomes" id="UP000765160"/>
    </source>
</evidence>
<feature type="binding site" evidence="10">
    <location>
        <position position="676"/>
    </location>
    <ligand>
        <name>Zn(2+)</name>
        <dbReference type="ChEBI" id="CHEBI:29105"/>
        <note>catalytic</note>
    </ligand>
</feature>
<dbReference type="InterPro" id="IPR038071">
    <property type="entry name" value="UROD/MetE-like_sf"/>
</dbReference>
<name>A0ABX1F1D6_9PROT</name>
<dbReference type="CDD" id="cd03312">
    <property type="entry name" value="CIMS_N_terminal_like"/>
    <property type="match status" value="1"/>
</dbReference>
<feature type="binding site" evidence="10">
    <location>
        <begin position="442"/>
        <end position="444"/>
    </location>
    <ligand>
        <name>L-methionine</name>
        <dbReference type="ChEBI" id="CHEBI:57844"/>
    </ligand>
</feature>
<feature type="domain" description="Cobalamin-independent methionine synthase MetE N-terminal" evidence="12">
    <location>
        <begin position="5"/>
        <end position="319"/>
    </location>
</feature>
<dbReference type="InterPro" id="IPR013215">
    <property type="entry name" value="Cbl-indep_Met_Synth_N"/>
</dbReference>
<evidence type="ECO:0000256" key="2">
    <source>
        <dbReference type="ARBA" id="ARBA00004681"/>
    </source>
</evidence>
<evidence type="ECO:0000256" key="10">
    <source>
        <dbReference type="HAMAP-Rule" id="MF_00172"/>
    </source>
</evidence>
<dbReference type="EMBL" id="JAAVTX010000004">
    <property type="protein sequence ID" value="NKE46139.1"/>
    <property type="molecule type" value="Genomic_DNA"/>
</dbReference>
<keyword evidence="5 10" id="KW-0028">Amino-acid biosynthesis</keyword>
<evidence type="ECO:0000313" key="13">
    <source>
        <dbReference type="EMBL" id="NKE46139.1"/>
    </source>
</evidence>
<comment type="similarity">
    <text evidence="3 10">Belongs to the vitamin-B12 independent methionine synthase family.</text>
</comment>